<dbReference type="GO" id="GO:0005886">
    <property type="term" value="C:plasma membrane"/>
    <property type="evidence" value="ECO:0007669"/>
    <property type="project" value="TreeGrafter"/>
</dbReference>
<keyword evidence="8" id="KW-1185">Reference proteome</keyword>
<evidence type="ECO:0000256" key="5">
    <source>
        <dbReference type="ARBA" id="ARBA00023136"/>
    </source>
</evidence>
<protein>
    <submittedName>
        <fullName evidence="7">NCS1 nucleoside transporter</fullName>
    </submittedName>
</protein>
<feature type="transmembrane region" description="Helical" evidence="6">
    <location>
        <begin position="390"/>
        <end position="409"/>
    </location>
</feature>
<feature type="transmembrane region" description="Helical" evidence="6">
    <location>
        <begin position="321"/>
        <end position="340"/>
    </location>
</feature>
<sequence>MGLRKRLELRSENTEAFEHGVASNKDLDPVPLGSPERTWTWPSLLGFWVAEAFSISMYQVSSTSVSKGLNPGVAIAAVLVGHLLVCIPAMLDGYVGCIFGINFPVFTRASFGMRGSLFAVFVRGIVACIWFGTQSFQGGQCLQVMISAIWPSFNDFPNHLPASAHVTSAELLCFFLFIIIQLPLLWLHVSSLRWMFMAKTILMPIFGLTLFIWALVAAGGFGPTFSKATHIKDGTPTAVVFFQCVTTTIGPKATLALNMLDFTRYAKYPRQVFWTQAVGLLVLVTACGVLGATVTSAAQVIYGETTWNPLEVATLWNNRAAQFFAGLCWAFAVIGTNISANSVSFSNDLALWFPKYVNTRRGAYVCAVLGICACPWYIQYSAASFSSFLGGYALFLGAIAGIIVTDFWICRRQNLAVSSLYQAHGIHRYTGGINIRAFIAFVCGIVPNMPGLAAACGQSGVPKGATYLYSLSWLVSTVIAGTVYWISFKIKPFPVDERTELRDFIRKRLRHLLSKARDSLASVNVGDEAKSKAMKLLAMAKLTRES</sequence>
<feature type="transmembrane region" description="Helical" evidence="6">
    <location>
        <begin position="467"/>
        <end position="488"/>
    </location>
</feature>
<evidence type="ECO:0000256" key="2">
    <source>
        <dbReference type="ARBA" id="ARBA00008974"/>
    </source>
</evidence>
<organism evidence="7 8">
    <name type="scientific">Saccharata proteae CBS 121410</name>
    <dbReference type="NCBI Taxonomy" id="1314787"/>
    <lineage>
        <taxon>Eukaryota</taxon>
        <taxon>Fungi</taxon>
        <taxon>Dikarya</taxon>
        <taxon>Ascomycota</taxon>
        <taxon>Pezizomycotina</taxon>
        <taxon>Dothideomycetes</taxon>
        <taxon>Dothideomycetes incertae sedis</taxon>
        <taxon>Botryosphaeriales</taxon>
        <taxon>Saccharataceae</taxon>
        <taxon>Saccharata</taxon>
    </lineage>
</organism>
<evidence type="ECO:0000256" key="6">
    <source>
        <dbReference type="SAM" id="Phobius"/>
    </source>
</evidence>
<dbReference type="InterPro" id="IPR045225">
    <property type="entry name" value="Uracil/uridine/allantoin_perm"/>
</dbReference>
<evidence type="ECO:0000256" key="4">
    <source>
        <dbReference type="ARBA" id="ARBA00022989"/>
    </source>
</evidence>
<feature type="transmembrane region" description="Helical" evidence="6">
    <location>
        <begin position="201"/>
        <end position="220"/>
    </location>
</feature>
<feature type="transmembrane region" description="Helical" evidence="6">
    <location>
        <begin position="361"/>
        <end position="378"/>
    </location>
</feature>
<keyword evidence="4 6" id="KW-1133">Transmembrane helix</keyword>
<dbReference type="Proteomes" id="UP000799776">
    <property type="component" value="Unassembled WGS sequence"/>
</dbReference>
<feature type="transmembrane region" description="Helical" evidence="6">
    <location>
        <begin position="429"/>
        <end position="447"/>
    </location>
</feature>
<evidence type="ECO:0000313" key="8">
    <source>
        <dbReference type="Proteomes" id="UP000799776"/>
    </source>
</evidence>
<name>A0A6A5YDH2_9PEZI</name>
<dbReference type="PANTHER" id="PTHR30618:SF0">
    <property type="entry name" value="PURINE-URACIL PERMEASE NCS1"/>
    <property type="match status" value="1"/>
</dbReference>
<dbReference type="InterPro" id="IPR001248">
    <property type="entry name" value="Pur-cyt_permease"/>
</dbReference>
<dbReference type="Gene3D" id="1.10.4160.10">
    <property type="entry name" value="Hydantoin permease"/>
    <property type="match status" value="1"/>
</dbReference>
<dbReference type="EMBL" id="ML978714">
    <property type="protein sequence ID" value="KAF2089387.1"/>
    <property type="molecule type" value="Genomic_DNA"/>
</dbReference>
<feature type="transmembrane region" description="Helical" evidence="6">
    <location>
        <begin position="272"/>
        <end position="301"/>
    </location>
</feature>
<dbReference type="GO" id="GO:0015205">
    <property type="term" value="F:nucleobase transmembrane transporter activity"/>
    <property type="evidence" value="ECO:0007669"/>
    <property type="project" value="TreeGrafter"/>
</dbReference>
<dbReference type="AlphaFoldDB" id="A0A6A5YDH2"/>
<evidence type="ECO:0000256" key="3">
    <source>
        <dbReference type="ARBA" id="ARBA00022692"/>
    </source>
</evidence>
<comment type="subcellular location">
    <subcellularLocation>
        <location evidence="1">Membrane</location>
        <topology evidence="1">Multi-pass membrane protein</topology>
    </subcellularLocation>
</comment>
<dbReference type="OrthoDB" id="2018619at2759"/>
<feature type="transmembrane region" description="Helical" evidence="6">
    <location>
        <begin position="240"/>
        <end position="260"/>
    </location>
</feature>
<feature type="transmembrane region" description="Helical" evidence="6">
    <location>
        <begin position="111"/>
        <end position="132"/>
    </location>
</feature>
<dbReference type="CDD" id="cd11482">
    <property type="entry name" value="SLC-NCS1sbd_NRT1-like"/>
    <property type="match status" value="1"/>
</dbReference>
<feature type="transmembrane region" description="Helical" evidence="6">
    <location>
        <begin position="73"/>
        <end position="99"/>
    </location>
</feature>
<accession>A0A6A5YDH2</accession>
<evidence type="ECO:0000313" key="7">
    <source>
        <dbReference type="EMBL" id="KAF2089387.1"/>
    </source>
</evidence>
<reference evidence="7" key="1">
    <citation type="journal article" date="2020" name="Stud. Mycol.">
        <title>101 Dothideomycetes genomes: a test case for predicting lifestyles and emergence of pathogens.</title>
        <authorList>
            <person name="Haridas S."/>
            <person name="Albert R."/>
            <person name="Binder M."/>
            <person name="Bloem J."/>
            <person name="Labutti K."/>
            <person name="Salamov A."/>
            <person name="Andreopoulos B."/>
            <person name="Baker S."/>
            <person name="Barry K."/>
            <person name="Bills G."/>
            <person name="Bluhm B."/>
            <person name="Cannon C."/>
            <person name="Castanera R."/>
            <person name="Culley D."/>
            <person name="Daum C."/>
            <person name="Ezra D."/>
            <person name="Gonzalez J."/>
            <person name="Henrissat B."/>
            <person name="Kuo A."/>
            <person name="Liang C."/>
            <person name="Lipzen A."/>
            <person name="Lutzoni F."/>
            <person name="Magnuson J."/>
            <person name="Mondo S."/>
            <person name="Nolan M."/>
            <person name="Ohm R."/>
            <person name="Pangilinan J."/>
            <person name="Park H.-J."/>
            <person name="Ramirez L."/>
            <person name="Alfaro M."/>
            <person name="Sun H."/>
            <person name="Tritt A."/>
            <person name="Yoshinaga Y."/>
            <person name="Zwiers L.-H."/>
            <person name="Turgeon B."/>
            <person name="Goodwin S."/>
            <person name="Spatafora J."/>
            <person name="Crous P."/>
            <person name="Grigoriev I."/>
        </authorList>
    </citation>
    <scope>NUCLEOTIDE SEQUENCE</scope>
    <source>
        <strain evidence="7">CBS 121410</strain>
    </source>
</reference>
<evidence type="ECO:0000256" key="1">
    <source>
        <dbReference type="ARBA" id="ARBA00004141"/>
    </source>
</evidence>
<keyword evidence="3 6" id="KW-0812">Transmembrane</keyword>
<dbReference type="Pfam" id="PF02133">
    <property type="entry name" value="Transp_cyt_pur"/>
    <property type="match status" value="1"/>
</dbReference>
<feature type="transmembrane region" description="Helical" evidence="6">
    <location>
        <begin position="44"/>
        <end position="61"/>
    </location>
</feature>
<dbReference type="PANTHER" id="PTHR30618">
    <property type="entry name" value="NCS1 FAMILY PURINE/PYRIMIDINE TRANSPORTER"/>
    <property type="match status" value="1"/>
</dbReference>
<gene>
    <name evidence="7" type="ORF">K490DRAFT_72169</name>
</gene>
<keyword evidence="5 6" id="KW-0472">Membrane</keyword>
<proteinExistence type="inferred from homology"/>
<comment type="similarity">
    <text evidence="2">Belongs to the purine-cytosine permease (2.A.39) family.</text>
</comment>
<dbReference type="FunFam" id="1.10.4160.10:FF:000001">
    <property type="entry name" value="Uracil permease, putative"/>
    <property type="match status" value="1"/>
</dbReference>
<feature type="transmembrane region" description="Helical" evidence="6">
    <location>
        <begin position="169"/>
        <end position="189"/>
    </location>
</feature>